<evidence type="ECO:0000313" key="3">
    <source>
        <dbReference type="EMBL" id="MDX8524114.1"/>
    </source>
</evidence>
<organism evidence="3 4">
    <name type="scientific">Mesorhizobium montanum</name>
    <dbReference type="NCBI Taxonomy" id="3072323"/>
    <lineage>
        <taxon>Bacteria</taxon>
        <taxon>Pseudomonadati</taxon>
        <taxon>Pseudomonadota</taxon>
        <taxon>Alphaproteobacteria</taxon>
        <taxon>Hyphomicrobiales</taxon>
        <taxon>Phyllobacteriaceae</taxon>
        <taxon>Mesorhizobium</taxon>
    </lineage>
</organism>
<gene>
    <name evidence="3" type="ORF">RFM68_06320</name>
</gene>
<evidence type="ECO:0000313" key="4">
    <source>
        <dbReference type="Proteomes" id="UP001276840"/>
    </source>
</evidence>
<dbReference type="Pfam" id="PF02371">
    <property type="entry name" value="Transposase_20"/>
    <property type="match status" value="1"/>
</dbReference>
<dbReference type="EMBL" id="JAVIJF010000004">
    <property type="protein sequence ID" value="MDX8524114.1"/>
    <property type="molecule type" value="Genomic_DNA"/>
</dbReference>
<feature type="domain" description="Transposase IS110-like N-terminal" evidence="1">
    <location>
        <begin position="47"/>
        <end position="182"/>
    </location>
</feature>
<dbReference type="Pfam" id="PF01548">
    <property type="entry name" value="DEDD_Tnp_IS110"/>
    <property type="match status" value="1"/>
</dbReference>
<dbReference type="Proteomes" id="UP001276840">
    <property type="component" value="Unassembled WGS sequence"/>
</dbReference>
<sequence>MSQSFDASRSLTALEQDNTIVAVIEMSKAKWLVAALVPGFKRQPLKKLDADAPALLKLLQRWRDEAGQAGHPIKRIAVAYEAAGDGFWLARWLRGQAIEAYTIHPASVAVSREHRRAKTDRLDTELLMRAFLGWLRGEKRHCTMAAIPTMEEEDSRRPSRERERLVGEQTRLVNRIKAILARFGIRHLRLSLRQAADRLEAVRTAEGTALPHNTRAELHRFLERLSLVRQQIRAIEQERERKLATGPAAENDPHAMVRLIARIIGIGVETADMLVHEILSRGLRDRRAVARYAGLTGSPDESGQRRRERGLARAGNARVRRGMIQLAWRFLSFQKDSNLAQWFQARTSDGRKTTRKTMIVALARKLLIALWRLVTTGEVPNGVVLRLAS</sequence>
<evidence type="ECO:0000259" key="2">
    <source>
        <dbReference type="Pfam" id="PF02371"/>
    </source>
</evidence>
<accession>A0ABU4ZFI7</accession>
<feature type="domain" description="Transposase IS116/IS110/IS902 C-terminal" evidence="2">
    <location>
        <begin position="258"/>
        <end position="335"/>
    </location>
</feature>
<name>A0ABU4ZFI7_9HYPH</name>
<protein>
    <submittedName>
        <fullName evidence="3">IS110 family transposase</fullName>
    </submittedName>
</protein>
<dbReference type="InterPro" id="IPR002525">
    <property type="entry name" value="Transp_IS110-like_N"/>
</dbReference>
<reference evidence="3 4" key="1">
    <citation type="submission" date="2023-08" db="EMBL/GenBank/DDBJ databases">
        <title>Implementing the SeqCode for naming new Mesorhizobium species isolated from Vachellia karroo root nodules.</title>
        <authorList>
            <person name="Van Lill M."/>
        </authorList>
    </citation>
    <scope>NUCLEOTIDE SEQUENCE [LARGE SCALE GENOMIC DNA]</scope>
    <source>
        <strain evidence="3 4">MSK 1335</strain>
    </source>
</reference>
<dbReference type="PANTHER" id="PTHR33055:SF3">
    <property type="entry name" value="PUTATIVE TRANSPOSASE FOR IS117-RELATED"/>
    <property type="match status" value="1"/>
</dbReference>
<dbReference type="RefSeq" id="WP_320231860.1">
    <property type="nucleotide sequence ID" value="NZ_JAVIJF010000004.1"/>
</dbReference>
<comment type="caution">
    <text evidence="3">The sequence shown here is derived from an EMBL/GenBank/DDBJ whole genome shotgun (WGS) entry which is preliminary data.</text>
</comment>
<dbReference type="NCBIfam" id="NF033542">
    <property type="entry name" value="transpos_IS110"/>
    <property type="match status" value="1"/>
</dbReference>
<dbReference type="PANTHER" id="PTHR33055">
    <property type="entry name" value="TRANSPOSASE FOR INSERTION SEQUENCE ELEMENT IS1111A"/>
    <property type="match status" value="1"/>
</dbReference>
<keyword evidence="4" id="KW-1185">Reference proteome</keyword>
<evidence type="ECO:0000259" key="1">
    <source>
        <dbReference type="Pfam" id="PF01548"/>
    </source>
</evidence>
<proteinExistence type="predicted"/>
<dbReference type="InterPro" id="IPR047650">
    <property type="entry name" value="Transpos_IS110"/>
</dbReference>
<dbReference type="InterPro" id="IPR003346">
    <property type="entry name" value="Transposase_20"/>
</dbReference>